<accession>A0A8J3GBE5</accession>
<evidence type="ECO:0000256" key="2">
    <source>
        <dbReference type="SAM" id="Phobius"/>
    </source>
</evidence>
<name>A0A8J3GBE5_9BACT</name>
<dbReference type="Proteomes" id="UP000642829">
    <property type="component" value="Unassembled WGS sequence"/>
</dbReference>
<keyword evidence="2" id="KW-0472">Membrane</keyword>
<dbReference type="Gene3D" id="3.30.700.10">
    <property type="entry name" value="Glycoprotein, Type 4 Pilin"/>
    <property type="match status" value="1"/>
</dbReference>
<gene>
    <name evidence="3" type="ORF">GCM10007047_01190</name>
</gene>
<feature type="compositionally biased region" description="Polar residues" evidence="1">
    <location>
        <begin position="152"/>
        <end position="171"/>
    </location>
</feature>
<evidence type="ECO:0008006" key="5">
    <source>
        <dbReference type="Google" id="ProtNLM"/>
    </source>
</evidence>
<keyword evidence="2" id="KW-0812">Transmembrane</keyword>
<dbReference type="InterPro" id="IPR012902">
    <property type="entry name" value="N_methyl_site"/>
</dbReference>
<evidence type="ECO:0000313" key="4">
    <source>
        <dbReference type="Proteomes" id="UP000642829"/>
    </source>
</evidence>
<evidence type="ECO:0000256" key="1">
    <source>
        <dbReference type="SAM" id="MobiDB-lite"/>
    </source>
</evidence>
<dbReference type="RefSeq" id="WP_189510742.1">
    <property type="nucleotide sequence ID" value="NZ_BMXG01000001.1"/>
</dbReference>
<evidence type="ECO:0000313" key="3">
    <source>
        <dbReference type="EMBL" id="GHB90287.1"/>
    </source>
</evidence>
<organism evidence="3 4">
    <name type="scientific">Cerasicoccus arenae</name>
    <dbReference type="NCBI Taxonomy" id="424488"/>
    <lineage>
        <taxon>Bacteria</taxon>
        <taxon>Pseudomonadati</taxon>
        <taxon>Verrucomicrobiota</taxon>
        <taxon>Opitutia</taxon>
        <taxon>Puniceicoccales</taxon>
        <taxon>Cerasicoccaceae</taxon>
        <taxon>Cerasicoccus</taxon>
    </lineage>
</organism>
<keyword evidence="2" id="KW-1133">Transmembrane helix</keyword>
<dbReference type="PROSITE" id="PS00409">
    <property type="entry name" value="PROKAR_NTER_METHYL"/>
    <property type="match status" value="1"/>
</dbReference>
<comment type="caution">
    <text evidence="3">The sequence shown here is derived from an EMBL/GenBank/DDBJ whole genome shotgun (WGS) entry which is preliminary data.</text>
</comment>
<reference evidence="3" key="1">
    <citation type="journal article" date="2014" name="Int. J. Syst. Evol. Microbiol.">
        <title>Complete genome sequence of Corynebacterium casei LMG S-19264T (=DSM 44701T), isolated from a smear-ripened cheese.</title>
        <authorList>
            <consortium name="US DOE Joint Genome Institute (JGI-PGF)"/>
            <person name="Walter F."/>
            <person name="Albersmeier A."/>
            <person name="Kalinowski J."/>
            <person name="Ruckert C."/>
        </authorList>
    </citation>
    <scope>NUCLEOTIDE SEQUENCE</scope>
    <source>
        <strain evidence="3">KCTC 12870</strain>
    </source>
</reference>
<dbReference type="EMBL" id="BMXG01000001">
    <property type="protein sequence ID" value="GHB90287.1"/>
    <property type="molecule type" value="Genomic_DNA"/>
</dbReference>
<feature type="region of interest" description="Disordered" evidence="1">
    <location>
        <begin position="152"/>
        <end position="172"/>
    </location>
</feature>
<keyword evidence="4" id="KW-1185">Reference proteome</keyword>
<dbReference type="InterPro" id="IPR045584">
    <property type="entry name" value="Pilin-like"/>
</dbReference>
<dbReference type="PANTHER" id="PTHR30093">
    <property type="entry name" value="GENERAL SECRETION PATHWAY PROTEIN G"/>
    <property type="match status" value="1"/>
</dbReference>
<proteinExistence type="predicted"/>
<dbReference type="Pfam" id="PF07963">
    <property type="entry name" value="N_methyl"/>
    <property type="match status" value="1"/>
</dbReference>
<dbReference type="AlphaFoldDB" id="A0A8J3GBE5"/>
<reference evidence="3" key="2">
    <citation type="submission" date="2020-09" db="EMBL/GenBank/DDBJ databases">
        <authorList>
            <person name="Sun Q."/>
            <person name="Kim S."/>
        </authorList>
    </citation>
    <scope>NUCLEOTIDE SEQUENCE</scope>
    <source>
        <strain evidence="3">KCTC 12870</strain>
    </source>
</reference>
<dbReference type="PANTHER" id="PTHR30093:SF2">
    <property type="entry name" value="TYPE II SECRETION SYSTEM PROTEIN H"/>
    <property type="match status" value="1"/>
</dbReference>
<sequence>MTLSRKTRSRKGFTLVELLTVIAIIGILAALIIPAVGKVQESAKKSAAASNGRQIGLAYNTFANSGGKTRNITSGGTGDSALNAGDAGDYAFILAKYGGLNDASIWYIDSDDELADAIIPKTVMDATEESHQLVGPVSWDVIANLTKNAPTSTTPLAATRGTDGTNSTWDETSPWKGDGGHIIFLDGHVAWYDDLDLDPLLKYNSSEEANNLQEAVNDNAVVLKGKDI</sequence>
<dbReference type="NCBIfam" id="TIGR02532">
    <property type="entry name" value="IV_pilin_GFxxxE"/>
    <property type="match status" value="1"/>
</dbReference>
<feature type="transmembrane region" description="Helical" evidence="2">
    <location>
        <begin position="12"/>
        <end position="36"/>
    </location>
</feature>
<protein>
    <recommendedName>
        <fullName evidence="5">Prepilin-type N-terminal cleavage/methylation domain-containing protein</fullName>
    </recommendedName>
</protein>
<dbReference type="SUPFAM" id="SSF54523">
    <property type="entry name" value="Pili subunits"/>
    <property type="match status" value="1"/>
</dbReference>